<name>A0A4R4E8K2_9BACL</name>
<proteinExistence type="predicted"/>
<evidence type="ECO:0000313" key="14">
    <source>
        <dbReference type="Proteomes" id="UP000295418"/>
    </source>
</evidence>
<feature type="domain" description="PAC" evidence="12">
    <location>
        <begin position="165"/>
        <end position="217"/>
    </location>
</feature>
<dbReference type="NCBIfam" id="TIGR00229">
    <property type="entry name" value="sensory_box"/>
    <property type="match status" value="1"/>
</dbReference>
<dbReference type="RefSeq" id="WP_132419328.1">
    <property type="nucleotide sequence ID" value="NZ_SKFG01000019.1"/>
</dbReference>
<dbReference type="SMART" id="SM00091">
    <property type="entry name" value="PAS"/>
    <property type="match status" value="1"/>
</dbReference>
<sequence>MRLSKSIRRIRNTRFSKELWFSLKIVIIYILIGILYIVLSDAALFRIVSVDLFFRFNILMDSFFVIVTALILHSYIYHSLITLRNSEKELKATKETLESFINHTTDPIIMVDLQGTILKVNKAFEQMFGWAAEEIVGRVSPLVHDELRDEEQKLRQIVSSGGQVTGYETIKKRKDGSQVDVSETFSPVRDAAGNIYAFANIIRDITERKRVMEEERKRAEEALKDAEKLKYIYMERERLARDLHDTVAQDIAYANMQLKFITKRVGVIDTAELRKSLHAIYTVLEQGFSELRQTLYNMNHVADLGTFLRDTLDLFEKRTGIATNLQLEGLPDNLDVHFITQVSRIIQETLNNIRKHANATWVDIRIIYTKTQLQIQISDNGCGFDVNGVDNNRHFGLRSIRERCQEIKGNAEVNSIVDKGTQWTFVFNLDHSILNQFLLCEK</sequence>
<dbReference type="SUPFAM" id="SSF55874">
    <property type="entry name" value="ATPase domain of HSP90 chaperone/DNA topoisomerase II/histidine kinase"/>
    <property type="match status" value="1"/>
</dbReference>
<dbReference type="Gene3D" id="3.30.565.10">
    <property type="entry name" value="Histidine kinase-like ATPase, C-terminal domain"/>
    <property type="match status" value="1"/>
</dbReference>
<dbReference type="SUPFAM" id="SSF55785">
    <property type="entry name" value="PYP-like sensor domain (PAS domain)"/>
    <property type="match status" value="1"/>
</dbReference>
<dbReference type="InterPro" id="IPR050482">
    <property type="entry name" value="Sensor_HK_TwoCompSys"/>
</dbReference>
<evidence type="ECO:0000256" key="4">
    <source>
        <dbReference type="ARBA" id="ARBA00022679"/>
    </source>
</evidence>
<dbReference type="AlphaFoldDB" id="A0A4R4E8K2"/>
<keyword evidence="9" id="KW-0175">Coiled coil</keyword>
<evidence type="ECO:0000256" key="5">
    <source>
        <dbReference type="ARBA" id="ARBA00022741"/>
    </source>
</evidence>
<dbReference type="GO" id="GO:0000155">
    <property type="term" value="F:phosphorelay sensor kinase activity"/>
    <property type="evidence" value="ECO:0007669"/>
    <property type="project" value="InterPro"/>
</dbReference>
<dbReference type="GO" id="GO:0006355">
    <property type="term" value="P:regulation of DNA-templated transcription"/>
    <property type="evidence" value="ECO:0007669"/>
    <property type="project" value="InterPro"/>
</dbReference>
<evidence type="ECO:0000256" key="1">
    <source>
        <dbReference type="ARBA" id="ARBA00000085"/>
    </source>
</evidence>
<dbReference type="Pfam" id="PF07730">
    <property type="entry name" value="HisKA_3"/>
    <property type="match status" value="1"/>
</dbReference>
<protein>
    <recommendedName>
        <fullName evidence="2">histidine kinase</fullName>
        <ecNumber evidence="2">2.7.13.3</ecNumber>
    </recommendedName>
</protein>
<keyword evidence="6" id="KW-0418">Kinase</keyword>
<feature type="transmembrane region" description="Helical" evidence="10">
    <location>
        <begin position="21"/>
        <end position="39"/>
    </location>
</feature>
<keyword evidence="10" id="KW-0812">Transmembrane</keyword>
<feature type="transmembrane region" description="Helical" evidence="10">
    <location>
        <begin position="59"/>
        <end position="78"/>
    </location>
</feature>
<dbReference type="Proteomes" id="UP000295418">
    <property type="component" value="Unassembled WGS sequence"/>
</dbReference>
<keyword evidence="4" id="KW-0808">Transferase</keyword>
<dbReference type="InterPro" id="IPR011712">
    <property type="entry name" value="Sig_transdc_His_kin_sub3_dim/P"/>
</dbReference>
<reference evidence="13 14" key="1">
    <citation type="submission" date="2019-03" db="EMBL/GenBank/DDBJ databases">
        <authorList>
            <person name="Kim M.K.M."/>
        </authorList>
    </citation>
    <scope>NUCLEOTIDE SEQUENCE [LARGE SCALE GENOMIC DNA]</scope>
    <source>
        <strain evidence="13 14">18JY21-1</strain>
    </source>
</reference>
<dbReference type="InterPro" id="IPR003594">
    <property type="entry name" value="HATPase_dom"/>
</dbReference>
<evidence type="ECO:0000256" key="6">
    <source>
        <dbReference type="ARBA" id="ARBA00022777"/>
    </source>
</evidence>
<dbReference type="InterPro" id="IPR013767">
    <property type="entry name" value="PAS_fold"/>
</dbReference>
<dbReference type="InterPro" id="IPR036890">
    <property type="entry name" value="HATPase_C_sf"/>
</dbReference>
<dbReference type="InterPro" id="IPR000014">
    <property type="entry name" value="PAS"/>
</dbReference>
<dbReference type="CDD" id="cd00130">
    <property type="entry name" value="PAS"/>
    <property type="match status" value="1"/>
</dbReference>
<evidence type="ECO:0000256" key="2">
    <source>
        <dbReference type="ARBA" id="ARBA00012438"/>
    </source>
</evidence>
<dbReference type="InterPro" id="IPR035965">
    <property type="entry name" value="PAS-like_dom_sf"/>
</dbReference>
<dbReference type="PANTHER" id="PTHR24421">
    <property type="entry name" value="NITRATE/NITRITE SENSOR PROTEIN NARX-RELATED"/>
    <property type="match status" value="1"/>
</dbReference>
<organism evidence="13 14">
    <name type="scientific">Paenibacillus albiflavus</name>
    <dbReference type="NCBI Taxonomy" id="2545760"/>
    <lineage>
        <taxon>Bacteria</taxon>
        <taxon>Bacillati</taxon>
        <taxon>Bacillota</taxon>
        <taxon>Bacilli</taxon>
        <taxon>Bacillales</taxon>
        <taxon>Paenibacillaceae</taxon>
        <taxon>Paenibacillus</taxon>
    </lineage>
</organism>
<keyword evidence="10" id="KW-0472">Membrane</keyword>
<comment type="caution">
    <text evidence="13">The sequence shown here is derived from an EMBL/GenBank/DDBJ whole genome shotgun (WGS) entry which is preliminary data.</text>
</comment>
<keyword evidence="3" id="KW-0597">Phosphoprotein</keyword>
<evidence type="ECO:0000256" key="8">
    <source>
        <dbReference type="ARBA" id="ARBA00023012"/>
    </source>
</evidence>
<dbReference type="PROSITE" id="PS50113">
    <property type="entry name" value="PAC"/>
    <property type="match status" value="1"/>
</dbReference>
<evidence type="ECO:0000256" key="9">
    <source>
        <dbReference type="SAM" id="Coils"/>
    </source>
</evidence>
<dbReference type="Pfam" id="PF02518">
    <property type="entry name" value="HATPase_c"/>
    <property type="match status" value="1"/>
</dbReference>
<dbReference type="GO" id="GO:0005524">
    <property type="term" value="F:ATP binding"/>
    <property type="evidence" value="ECO:0007669"/>
    <property type="project" value="UniProtKB-KW"/>
</dbReference>
<keyword evidence="8" id="KW-0902">Two-component regulatory system</keyword>
<dbReference type="EC" id="2.7.13.3" evidence="2"/>
<dbReference type="OrthoDB" id="9760839at2"/>
<dbReference type="Gene3D" id="1.20.5.1930">
    <property type="match status" value="1"/>
</dbReference>
<dbReference type="EMBL" id="SKFG01000019">
    <property type="protein sequence ID" value="TCZ75487.1"/>
    <property type="molecule type" value="Genomic_DNA"/>
</dbReference>
<evidence type="ECO:0000259" key="11">
    <source>
        <dbReference type="PROSITE" id="PS50112"/>
    </source>
</evidence>
<feature type="domain" description="PAS" evidence="11">
    <location>
        <begin position="93"/>
        <end position="162"/>
    </location>
</feature>
<dbReference type="GO" id="GO:0046983">
    <property type="term" value="F:protein dimerization activity"/>
    <property type="evidence" value="ECO:0007669"/>
    <property type="project" value="InterPro"/>
</dbReference>
<keyword evidence="10" id="KW-1133">Transmembrane helix</keyword>
<dbReference type="InterPro" id="IPR000700">
    <property type="entry name" value="PAS-assoc_C"/>
</dbReference>
<keyword evidence="5" id="KW-0547">Nucleotide-binding</keyword>
<accession>A0A4R4E8K2</accession>
<dbReference type="Gene3D" id="3.30.450.20">
    <property type="entry name" value="PAS domain"/>
    <property type="match status" value="1"/>
</dbReference>
<dbReference type="Pfam" id="PF00989">
    <property type="entry name" value="PAS"/>
    <property type="match status" value="1"/>
</dbReference>
<evidence type="ECO:0000259" key="12">
    <source>
        <dbReference type="PROSITE" id="PS50113"/>
    </source>
</evidence>
<keyword evidence="7" id="KW-0067">ATP-binding</keyword>
<evidence type="ECO:0000256" key="10">
    <source>
        <dbReference type="SAM" id="Phobius"/>
    </source>
</evidence>
<gene>
    <name evidence="13" type="ORF">E0485_17300</name>
</gene>
<feature type="coiled-coil region" evidence="9">
    <location>
        <begin position="202"/>
        <end position="232"/>
    </location>
</feature>
<comment type="catalytic activity">
    <reaction evidence="1">
        <text>ATP + protein L-histidine = ADP + protein N-phospho-L-histidine.</text>
        <dbReference type="EC" id="2.7.13.3"/>
    </reaction>
</comment>
<evidence type="ECO:0000313" key="13">
    <source>
        <dbReference type="EMBL" id="TCZ75487.1"/>
    </source>
</evidence>
<dbReference type="PANTHER" id="PTHR24421:SF10">
    <property type="entry name" value="NITRATE_NITRITE SENSOR PROTEIN NARQ"/>
    <property type="match status" value="1"/>
</dbReference>
<dbReference type="CDD" id="cd16917">
    <property type="entry name" value="HATPase_UhpB-NarQ-NarX-like"/>
    <property type="match status" value="1"/>
</dbReference>
<keyword evidence="14" id="KW-1185">Reference proteome</keyword>
<dbReference type="GO" id="GO:0016020">
    <property type="term" value="C:membrane"/>
    <property type="evidence" value="ECO:0007669"/>
    <property type="project" value="InterPro"/>
</dbReference>
<evidence type="ECO:0000256" key="7">
    <source>
        <dbReference type="ARBA" id="ARBA00022840"/>
    </source>
</evidence>
<dbReference type="PROSITE" id="PS50112">
    <property type="entry name" value="PAS"/>
    <property type="match status" value="1"/>
</dbReference>
<evidence type="ECO:0000256" key="3">
    <source>
        <dbReference type="ARBA" id="ARBA00022553"/>
    </source>
</evidence>